<evidence type="ECO:0000256" key="1">
    <source>
        <dbReference type="SAM" id="SignalP"/>
    </source>
</evidence>
<proteinExistence type="predicted"/>
<name>A0A151ZDS1_TIELA</name>
<dbReference type="InterPro" id="IPR019028">
    <property type="entry name" value="CBM_49"/>
</dbReference>
<dbReference type="Pfam" id="PF09478">
    <property type="entry name" value="CBM49"/>
    <property type="match status" value="1"/>
</dbReference>
<gene>
    <name evidence="3" type="ORF">DLAC_06942</name>
</gene>
<dbReference type="GO" id="GO:0030246">
    <property type="term" value="F:carbohydrate binding"/>
    <property type="evidence" value="ECO:0007669"/>
    <property type="project" value="InterPro"/>
</dbReference>
<dbReference type="OrthoDB" id="22265at2759"/>
<accession>A0A151ZDS1</accession>
<organism evidence="3 4">
    <name type="scientific">Tieghemostelium lacteum</name>
    <name type="common">Slime mold</name>
    <name type="synonym">Dictyostelium lacteum</name>
    <dbReference type="NCBI Taxonomy" id="361077"/>
    <lineage>
        <taxon>Eukaryota</taxon>
        <taxon>Amoebozoa</taxon>
        <taxon>Evosea</taxon>
        <taxon>Eumycetozoa</taxon>
        <taxon>Dictyostelia</taxon>
        <taxon>Dictyosteliales</taxon>
        <taxon>Raperosteliaceae</taxon>
        <taxon>Tieghemostelium</taxon>
    </lineage>
</organism>
<keyword evidence="1" id="KW-0732">Signal</keyword>
<feature type="chain" id="PRO_5007593162" description="Carbohydrate binding domain-containing protein" evidence="1">
    <location>
        <begin position="26"/>
        <end position="277"/>
    </location>
</feature>
<dbReference type="PANTHER" id="PTHR38746">
    <property type="entry name" value="CBM49 DOMAIN-CONTAINING PROTEIN-RELATED"/>
    <property type="match status" value="1"/>
</dbReference>
<evidence type="ECO:0000313" key="3">
    <source>
        <dbReference type="EMBL" id="KYQ92103.1"/>
    </source>
</evidence>
<reference evidence="3 4" key="1">
    <citation type="submission" date="2015-12" db="EMBL/GenBank/DDBJ databases">
        <title>Dictyostelia acquired genes for synthesis and detection of signals that induce cell-type specialization by lateral gene transfer from prokaryotes.</title>
        <authorList>
            <person name="Gloeckner G."/>
            <person name="Schaap P."/>
        </authorList>
    </citation>
    <scope>NUCLEOTIDE SEQUENCE [LARGE SCALE GENOMIC DNA]</scope>
    <source>
        <strain evidence="3 4">TK</strain>
    </source>
</reference>
<dbReference type="EMBL" id="LODT01000031">
    <property type="protein sequence ID" value="KYQ92103.1"/>
    <property type="molecule type" value="Genomic_DNA"/>
</dbReference>
<feature type="domain" description="Carbohydrate binding" evidence="2">
    <location>
        <begin position="179"/>
        <end position="264"/>
    </location>
</feature>
<keyword evidence="4" id="KW-1185">Reference proteome</keyword>
<evidence type="ECO:0000313" key="4">
    <source>
        <dbReference type="Proteomes" id="UP000076078"/>
    </source>
</evidence>
<dbReference type="FunCoup" id="A0A151ZDS1">
    <property type="interactions" value="371"/>
</dbReference>
<comment type="caution">
    <text evidence="3">The sequence shown here is derived from an EMBL/GenBank/DDBJ whole genome shotgun (WGS) entry which is preliminary data.</text>
</comment>
<dbReference type="PANTHER" id="PTHR38746:SF2">
    <property type="entry name" value="CARBOHYDRATE BINDING DOMAIN-CONTAINING PROTEIN"/>
    <property type="match status" value="1"/>
</dbReference>
<feature type="signal peptide" evidence="1">
    <location>
        <begin position="1"/>
        <end position="25"/>
    </location>
</feature>
<sequence>MNRSENNIFKILLFLLLTLVNRCRGNEQCSQVLSDYFQSSGTRAAIQMTTIYPNGKILYSRGNSLFERGFSNDLSNVDSYYGISSTETACFQSKEQPFSVKKSFVNFFDSRSFSISRDGFVSIYSVSQGSVSFNLTSCRGQILYGVVNDVLYTFHLVKDQKYQMIGRECGTEPVYDDRVQFVTKILGSWVDNGDTYSTFETEIQNVGNLEINALVFNQEGMELKHPSNIWGVSVISKYQFSLANYIHSIAPSQYVKFSYIARGMVPPKFTVSYISPK</sequence>
<dbReference type="OMA" id="SINEDCF"/>
<dbReference type="Proteomes" id="UP000076078">
    <property type="component" value="Unassembled WGS sequence"/>
</dbReference>
<dbReference type="AlphaFoldDB" id="A0A151ZDS1"/>
<dbReference type="SMART" id="SM01063">
    <property type="entry name" value="CBM49"/>
    <property type="match status" value="1"/>
</dbReference>
<protein>
    <recommendedName>
        <fullName evidence="2">Carbohydrate binding domain-containing protein</fullName>
    </recommendedName>
</protein>
<dbReference type="InParanoid" id="A0A151ZDS1"/>
<evidence type="ECO:0000259" key="2">
    <source>
        <dbReference type="SMART" id="SM01063"/>
    </source>
</evidence>